<evidence type="ECO:0000313" key="1">
    <source>
        <dbReference type="EMBL" id="KAF6066614.1"/>
    </source>
</evidence>
<comment type="caution">
    <text evidence="1">The sequence shown here is derived from an EMBL/GenBank/DDBJ whole genome shotgun (WGS) entry which is preliminary data.</text>
</comment>
<name>A0A8H6F295_CANAX</name>
<organism evidence="1 2">
    <name type="scientific">Candida albicans</name>
    <name type="common">Yeast</name>
    <dbReference type="NCBI Taxonomy" id="5476"/>
    <lineage>
        <taxon>Eukaryota</taxon>
        <taxon>Fungi</taxon>
        <taxon>Dikarya</taxon>
        <taxon>Ascomycota</taxon>
        <taxon>Saccharomycotina</taxon>
        <taxon>Pichiomycetes</taxon>
        <taxon>Debaryomycetaceae</taxon>
        <taxon>Candida/Lodderomyces clade</taxon>
        <taxon>Candida</taxon>
    </lineage>
</organism>
<sequence>MNSSEYSKSFNVLDYTQIVDNNQRLFLNNTILSKLLSNIVHPLVFNGLLSLTCCYFESNAYKSFSFVHNYQIRLIFHELYLRYHLISIRSLTDIIDKIDRRDKQNSKDTDDLYIGLLGSILLNYISLYDDNQTSFAFSNGIIQLSIQVIELAHKQSQDNFKGGYIEHLILASKSSFFPSYPSLPCLVEFKEMLEKFRRYLVMKKVSNNGILSNIHALNQFVNKLLGICNTNDSINDNPKLLKQLLREWLLIIPTNLYLFNTNPSDSHCIPNTTPTTDTLAAFAINNNDNNNIIQYKIIVMMYYETLSKVLDNFFPKTLFYNLYSFGSYQFVYSINEVPIKKFNNHVLKPINFLHFPKSVQLPIEDLQYINSFIQDTSNNDNNNSNQSLYNYNHQHLAHFSTSFYNDPQINFHGINMGYLDHDQYQYQNRQNNCFGFVNTLYKQYSQLINKHLQESYSNIFRGDKRQQSLLRLSVSSPSSSLSPLLSQHILQQQSVELLTDYEPVYARLIEENASIENNLDNDEKLAWIVNFEELRKQEMDITTEQDS</sequence>
<reference evidence="1 2" key="1">
    <citation type="submission" date="2020-03" db="EMBL/GenBank/DDBJ databases">
        <title>FDA dAtabase for Regulatory Grade micrObial Sequences (FDA-ARGOS): Supporting development and validation of Infectious Disease Dx tests.</title>
        <authorList>
            <person name="Campos J."/>
            <person name="Goldberg B."/>
            <person name="Tallon L."/>
            <person name="Sadzewicz L."/>
            <person name="Vavikolanu K."/>
            <person name="Mehta A."/>
            <person name="Aluvathingal J."/>
            <person name="Nadendla S."/>
            <person name="Nandy P."/>
            <person name="Geyer C."/>
            <person name="Yan Y."/>
            <person name="Sichtig H."/>
        </authorList>
    </citation>
    <scope>NUCLEOTIDE SEQUENCE [LARGE SCALE GENOMIC DNA]</scope>
    <source>
        <strain evidence="1 2">FDAARGOS_656</strain>
    </source>
</reference>
<protein>
    <submittedName>
        <fullName evidence="1">Uncharacterized protein</fullName>
    </submittedName>
</protein>
<dbReference type="EMBL" id="JABWAD010000055">
    <property type="protein sequence ID" value="KAF6066614.1"/>
    <property type="molecule type" value="Genomic_DNA"/>
</dbReference>
<accession>A0A8H6F295</accession>
<gene>
    <name evidence="1" type="ORF">FOB64_004090</name>
</gene>
<dbReference type="Proteomes" id="UP000536275">
    <property type="component" value="Unassembled WGS sequence"/>
</dbReference>
<proteinExistence type="predicted"/>
<dbReference type="AlphaFoldDB" id="A0A8H6F295"/>
<evidence type="ECO:0000313" key="2">
    <source>
        <dbReference type="Proteomes" id="UP000536275"/>
    </source>
</evidence>